<dbReference type="InterPro" id="IPR036282">
    <property type="entry name" value="Glutathione-S-Trfase_C_sf"/>
</dbReference>
<dbReference type="InterPro" id="IPR036249">
    <property type="entry name" value="Thioredoxin-like_sf"/>
</dbReference>
<dbReference type="InterPro" id="IPR040079">
    <property type="entry name" value="Glutathione_S-Trfase"/>
</dbReference>
<evidence type="ECO:0000259" key="2">
    <source>
        <dbReference type="PROSITE" id="PS50405"/>
    </source>
</evidence>
<dbReference type="InterPro" id="IPR010987">
    <property type="entry name" value="Glutathione-S-Trfase_C-like"/>
</dbReference>
<gene>
    <name evidence="3" type="ORF">SAMN04488568_11620</name>
</gene>
<dbReference type="Pfam" id="PF13409">
    <property type="entry name" value="GST_N_2"/>
    <property type="match status" value="1"/>
</dbReference>
<dbReference type="InterPro" id="IPR004045">
    <property type="entry name" value="Glutathione_S-Trfase_N"/>
</dbReference>
<dbReference type="EMBL" id="FNHG01000016">
    <property type="protein sequence ID" value="SDM62221.1"/>
    <property type="molecule type" value="Genomic_DNA"/>
</dbReference>
<dbReference type="STRING" id="144026.SAMN04488568_11620"/>
<dbReference type="PROSITE" id="PS50404">
    <property type="entry name" value="GST_NTER"/>
    <property type="match status" value="1"/>
</dbReference>
<dbReference type="PANTHER" id="PTHR44051:SF8">
    <property type="entry name" value="GLUTATHIONE S-TRANSFERASE GSTA"/>
    <property type="match status" value="1"/>
</dbReference>
<evidence type="ECO:0000259" key="1">
    <source>
        <dbReference type="PROSITE" id="PS50404"/>
    </source>
</evidence>
<dbReference type="CDD" id="cd03057">
    <property type="entry name" value="GST_N_Beta"/>
    <property type="match status" value="1"/>
</dbReference>
<dbReference type="AlphaFoldDB" id="A0A1G9UQJ5"/>
<feature type="domain" description="GST C-terminal" evidence="2">
    <location>
        <begin position="88"/>
        <end position="215"/>
    </location>
</feature>
<dbReference type="Proteomes" id="UP000199759">
    <property type="component" value="Unassembled WGS sequence"/>
</dbReference>
<proteinExistence type="predicted"/>
<reference evidence="3 4" key="1">
    <citation type="submission" date="2016-10" db="EMBL/GenBank/DDBJ databases">
        <authorList>
            <person name="de Groot N.N."/>
        </authorList>
    </citation>
    <scope>NUCLEOTIDE SEQUENCE [LARGE SCALE GENOMIC DNA]</scope>
    <source>
        <strain evidence="3 4">DSM 16077</strain>
    </source>
</reference>
<dbReference type="SFLD" id="SFLDS00019">
    <property type="entry name" value="Glutathione_Transferase_(cytos"/>
    <property type="match status" value="1"/>
</dbReference>
<evidence type="ECO:0000313" key="4">
    <source>
        <dbReference type="Proteomes" id="UP000199759"/>
    </source>
</evidence>
<dbReference type="SUPFAM" id="SSF52833">
    <property type="entry name" value="Thioredoxin-like"/>
    <property type="match status" value="1"/>
</dbReference>
<name>A0A1G9UQJ5_9PROT</name>
<dbReference type="PANTHER" id="PTHR44051">
    <property type="entry name" value="GLUTATHIONE S-TRANSFERASE-RELATED"/>
    <property type="match status" value="1"/>
</dbReference>
<keyword evidence="4" id="KW-1185">Reference proteome</keyword>
<dbReference type="Gene3D" id="3.40.30.10">
    <property type="entry name" value="Glutaredoxin"/>
    <property type="match status" value="1"/>
</dbReference>
<feature type="domain" description="GST N-terminal" evidence="1">
    <location>
        <begin position="1"/>
        <end position="82"/>
    </location>
</feature>
<dbReference type="RefSeq" id="WP_091771000.1">
    <property type="nucleotide sequence ID" value="NZ_FNHG01000016.1"/>
</dbReference>
<accession>A0A1G9UQJ5</accession>
<protein>
    <submittedName>
        <fullName evidence="3">GST-like protein</fullName>
    </submittedName>
</protein>
<dbReference type="OrthoDB" id="5740960at2"/>
<sequence length="215" mass="24228">MSYTLYGQQGFGSTCVEAALELHGIDYDFEEADPLDGAAGLARVKSVNPLGQVPALILPNDDVMTESAAILIWLGDLDGQYRWAPRPDAPERAEYLRWMIFMSSSFYSTLTITDGPARFHPDPATHKTLLHQAVERRKQMWRIIDTAFKGATRPYLLGETMSLLDVYVAMMSHWSPCGGWFLEHCPNLAGAVRATEKHPVIRDVWRRNFDLEVQA</sequence>
<evidence type="ECO:0000313" key="3">
    <source>
        <dbReference type="EMBL" id="SDM62221.1"/>
    </source>
</evidence>
<dbReference type="SUPFAM" id="SSF47616">
    <property type="entry name" value="GST C-terminal domain-like"/>
    <property type="match status" value="1"/>
</dbReference>
<organism evidence="3 4">
    <name type="scientific">Maricaulis salignorans</name>
    <dbReference type="NCBI Taxonomy" id="144026"/>
    <lineage>
        <taxon>Bacteria</taxon>
        <taxon>Pseudomonadati</taxon>
        <taxon>Pseudomonadota</taxon>
        <taxon>Alphaproteobacteria</taxon>
        <taxon>Maricaulales</taxon>
        <taxon>Maricaulaceae</taxon>
        <taxon>Maricaulis</taxon>
    </lineage>
</organism>
<dbReference type="Gene3D" id="1.20.1050.10">
    <property type="match status" value="1"/>
</dbReference>
<dbReference type="PROSITE" id="PS50405">
    <property type="entry name" value="GST_CTER"/>
    <property type="match status" value="1"/>
</dbReference>